<sequence>MTAKNISPTRAAKRLNEHHMKTSAGFYPTAVCSRAFGARVRSGKLEITSNFETWHVVDLETVTFNDHNGRQIFL</sequence>
<protein>
    <submittedName>
        <fullName evidence="1">Uncharacterized protein</fullName>
    </submittedName>
</protein>
<dbReference type="Proteomes" id="UP000030302">
    <property type="component" value="Plasmid unnamed"/>
</dbReference>
<evidence type="ECO:0000313" key="1">
    <source>
        <dbReference type="EMBL" id="AIY44226.1"/>
    </source>
</evidence>
<organism evidence="1 2">
    <name type="scientific">Collimonas arenae</name>
    <dbReference type="NCBI Taxonomy" id="279058"/>
    <lineage>
        <taxon>Bacteria</taxon>
        <taxon>Pseudomonadati</taxon>
        <taxon>Pseudomonadota</taxon>
        <taxon>Betaproteobacteria</taxon>
        <taxon>Burkholderiales</taxon>
        <taxon>Oxalobacteraceae</taxon>
        <taxon>Collimonas</taxon>
    </lineage>
</organism>
<dbReference type="KEGG" id="care:LT85_p047"/>
<name>A0A0A1FI16_9BURK</name>
<geneLocation type="plasmid" evidence="1 2">
    <name>unnamed</name>
</geneLocation>
<keyword evidence="1" id="KW-0614">Plasmid</keyword>
<dbReference type="EMBL" id="CP009963">
    <property type="protein sequence ID" value="AIY44226.1"/>
    <property type="molecule type" value="Genomic_DNA"/>
</dbReference>
<gene>
    <name evidence="1" type="ORF">LT85_p047</name>
</gene>
<keyword evidence="2" id="KW-1185">Reference proteome</keyword>
<dbReference type="AlphaFoldDB" id="A0A0A1FI16"/>
<accession>A0A0A1FI16</accession>
<proteinExistence type="predicted"/>
<reference evidence="2" key="1">
    <citation type="journal article" date="2014" name="Soil Biol. Biochem.">
        <title>Structure and function of bacterial communities in ageing soils: Insights from the Mendocino ecological staircase.</title>
        <authorList>
            <person name="Uroz S."/>
            <person name="Tech J.J."/>
            <person name="Sawaya N.A."/>
            <person name="Frey-Klett P."/>
            <person name="Leveau J.H.J."/>
        </authorList>
    </citation>
    <scope>NUCLEOTIDE SEQUENCE [LARGE SCALE GENOMIC DNA]</scope>
    <source>
        <strain evidence="2">Cal35</strain>
        <plasmid evidence="2">unnamed</plasmid>
    </source>
</reference>
<dbReference type="OrthoDB" id="9153049at2"/>
<dbReference type="RefSeq" id="WP_040126142.1">
    <property type="nucleotide sequence ID" value="NZ_CP009963.1"/>
</dbReference>
<dbReference type="HOGENOM" id="CLU_2681330_0_0_4"/>
<evidence type="ECO:0000313" key="2">
    <source>
        <dbReference type="Proteomes" id="UP000030302"/>
    </source>
</evidence>